<comment type="catalytic activity">
    <reaction evidence="6">
        <text>[(1-&gt;4)-alpha-D-galacturonosyl methyl ester](n) + n H2O = [(1-&gt;4)-alpha-D-galacturonosyl](n) + n methanol + n H(+)</text>
        <dbReference type="Rhea" id="RHEA:22380"/>
        <dbReference type="Rhea" id="RHEA-COMP:14570"/>
        <dbReference type="Rhea" id="RHEA-COMP:14573"/>
        <dbReference type="ChEBI" id="CHEBI:15377"/>
        <dbReference type="ChEBI" id="CHEBI:15378"/>
        <dbReference type="ChEBI" id="CHEBI:17790"/>
        <dbReference type="ChEBI" id="CHEBI:140522"/>
        <dbReference type="ChEBI" id="CHEBI:140523"/>
        <dbReference type="EC" id="3.1.1.11"/>
    </reaction>
</comment>
<dbReference type="Gene3D" id="2.160.20.10">
    <property type="entry name" value="Single-stranded right-handed beta-helix, Pectin lyase-like"/>
    <property type="match status" value="1"/>
</dbReference>
<gene>
    <name evidence="8" type="ORF">PIB30_098192</name>
</gene>
<organism evidence="8 9">
    <name type="scientific">Stylosanthes scabra</name>
    <dbReference type="NCBI Taxonomy" id="79078"/>
    <lineage>
        <taxon>Eukaryota</taxon>
        <taxon>Viridiplantae</taxon>
        <taxon>Streptophyta</taxon>
        <taxon>Embryophyta</taxon>
        <taxon>Tracheophyta</taxon>
        <taxon>Spermatophyta</taxon>
        <taxon>Magnoliopsida</taxon>
        <taxon>eudicotyledons</taxon>
        <taxon>Gunneridae</taxon>
        <taxon>Pentapetalae</taxon>
        <taxon>rosids</taxon>
        <taxon>fabids</taxon>
        <taxon>Fabales</taxon>
        <taxon>Fabaceae</taxon>
        <taxon>Papilionoideae</taxon>
        <taxon>50 kb inversion clade</taxon>
        <taxon>dalbergioids sensu lato</taxon>
        <taxon>Dalbergieae</taxon>
        <taxon>Pterocarpus clade</taxon>
        <taxon>Stylosanthes</taxon>
    </lineage>
</organism>
<dbReference type="Pfam" id="PF01095">
    <property type="entry name" value="Pectinesterase"/>
    <property type="match status" value="1"/>
</dbReference>
<feature type="domain" description="Pectinesterase catalytic" evidence="7">
    <location>
        <begin position="3"/>
        <end position="65"/>
    </location>
</feature>
<evidence type="ECO:0000256" key="5">
    <source>
        <dbReference type="ARBA" id="ARBA00023085"/>
    </source>
</evidence>
<evidence type="ECO:0000313" key="8">
    <source>
        <dbReference type="EMBL" id="MED6201750.1"/>
    </source>
</evidence>
<comment type="pathway">
    <text evidence="2 6">Glycan metabolism; pectin degradation; 2-dehydro-3-deoxy-D-gluconate from pectin: step 1/5.</text>
</comment>
<name>A0ABU6XW77_9FABA</name>
<dbReference type="PROSITE" id="PS00800">
    <property type="entry name" value="PECTINESTERASE_1"/>
    <property type="match status" value="1"/>
</dbReference>
<dbReference type="InterPro" id="IPR011050">
    <property type="entry name" value="Pectin_lyase_fold/virulence"/>
</dbReference>
<dbReference type="EC" id="3.1.1.11" evidence="6"/>
<keyword evidence="9" id="KW-1185">Reference proteome</keyword>
<protein>
    <recommendedName>
        <fullName evidence="6">Pectinesterase</fullName>
        <ecNumber evidence="6">3.1.1.11</ecNumber>
    </recommendedName>
</protein>
<reference evidence="8 9" key="1">
    <citation type="journal article" date="2023" name="Plants (Basel)">
        <title>Bridging the Gap: Combining Genomics and Transcriptomics Approaches to Understand Stylosanthes scabra, an Orphan Legume from the Brazilian Caatinga.</title>
        <authorList>
            <person name="Ferreira-Neto J.R.C."/>
            <person name="da Silva M.D."/>
            <person name="Binneck E."/>
            <person name="de Melo N.F."/>
            <person name="da Silva R.H."/>
            <person name="de Melo A.L.T.M."/>
            <person name="Pandolfi V."/>
            <person name="Bustamante F.O."/>
            <person name="Brasileiro-Vidal A.C."/>
            <person name="Benko-Iseppon A.M."/>
        </authorList>
    </citation>
    <scope>NUCLEOTIDE SEQUENCE [LARGE SCALE GENOMIC DNA]</scope>
    <source>
        <tissue evidence="8">Leaves</tissue>
    </source>
</reference>
<keyword evidence="5 6" id="KW-0063">Aspartyl esterase</keyword>
<evidence type="ECO:0000256" key="4">
    <source>
        <dbReference type="ARBA" id="ARBA00022801"/>
    </source>
</evidence>
<dbReference type="SUPFAM" id="SSF51126">
    <property type="entry name" value="Pectin lyase-like"/>
    <property type="match status" value="1"/>
</dbReference>
<evidence type="ECO:0000256" key="3">
    <source>
        <dbReference type="ARBA" id="ARBA00022512"/>
    </source>
</evidence>
<evidence type="ECO:0000313" key="9">
    <source>
        <dbReference type="Proteomes" id="UP001341840"/>
    </source>
</evidence>
<keyword evidence="6" id="KW-0961">Cell wall biogenesis/degradation</keyword>
<comment type="subcellular location">
    <subcellularLocation>
        <location evidence="1 6">Secreted</location>
        <location evidence="1 6">Cell wall</location>
    </subcellularLocation>
</comment>
<evidence type="ECO:0000259" key="7">
    <source>
        <dbReference type="Pfam" id="PF01095"/>
    </source>
</evidence>
<evidence type="ECO:0000256" key="1">
    <source>
        <dbReference type="ARBA" id="ARBA00004191"/>
    </source>
</evidence>
<dbReference type="InterPro" id="IPR012334">
    <property type="entry name" value="Pectin_lyas_fold"/>
</dbReference>
<dbReference type="InterPro" id="IPR000070">
    <property type="entry name" value="Pectinesterase_cat"/>
</dbReference>
<accession>A0ABU6XW77</accession>
<sequence>TTTIDDAQKNSSGRYVIYVKEGIYNEQVEIKINNIKLIEDGIGKTIITGRQSFGGGVTTFRSASV</sequence>
<dbReference type="Proteomes" id="UP001341840">
    <property type="component" value="Unassembled WGS sequence"/>
</dbReference>
<feature type="non-terminal residue" evidence="8">
    <location>
        <position position="1"/>
    </location>
</feature>
<evidence type="ECO:0000256" key="6">
    <source>
        <dbReference type="RuleBase" id="RU000589"/>
    </source>
</evidence>
<keyword evidence="6" id="KW-0964">Secreted</keyword>
<keyword evidence="4 6" id="KW-0378">Hydrolase</keyword>
<dbReference type="PANTHER" id="PTHR31707">
    <property type="entry name" value="PECTINESTERASE"/>
    <property type="match status" value="1"/>
</dbReference>
<feature type="non-terminal residue" evidence="8">
    <location>
        <position position="65"/>
    </location>
</feature>
<dbReference type="InterPro" id="IPR018040">
    <property type="entry name" value="Pectinesterase_Tyr_AS"/>
</dbReference>
<comment type="function">
    <text evidence="6">Acts in the modification of cell walls via demethylesterification of cell wall pectin.</text>
</comment>
<keyword evidence="3 6" id="KW-0134">Cell wall</keyword>
<evidence type="ECO:0000256" key="2">
    <source>
        <dbReference type="ARBA" id="ARBA00005184"/>
    </source>
</evidence>
<comment type="caution">
    <text evidence="8">The sequence shown here is derived from an EMBL/GenBank/DDBJ whole genome shotgun (WGS) entry which is preliminary data.</text>
</comment>
<dbReference type="EMBL" id="JASCZI010213933">
    <property type="protein sequence ID" value="MED6201750.1"/>
    <property type="molecule type" value="Genomic_DNA"/>
</dbReference>
<proteinExistence type="predicted"/>